<keyword evidence="4" id="KW-1185">Reference proteome</keyword>
<accession>A0ABQ5QNT0</accession>
<dbReference type="InterPro" id="IPR001633">
    <property type="entry name" value="EAL_dom"/>
</dbReference>
<dbReference type="Gene3D" id="2.10.70.100">
    <property type="match status" value="1"/>
</dbReference>
<dbReference type="SUPFAM" id="SSF141868">
    <property type="entry name" value="EAL domain-like"/>
    <property type="match status" value="1"/>
</dbReference>
<evidence type="ECO:0000313" key="3">
    <source>
        <dbReference type="EMBL" id="GLH96223.1"/>
    </source>
</evidence>
<dbReference type="PANTHER" id="PTHR33121">
    <property type="entry name" value="CYCLIC DI-GMP PHOSPHODIESTERASE PDEF"/>
    <property type="match status" value="1"/>
</dbReference>
<protein>
    <recommendedName>
        <fullName evidence="5">EAL domain-containing protein</fullName>
    </recommendedName>
</protein>
<feature type="domain" description="EAL" evidence="2">
    <location>
        <begin position="367"/>
        <end position="617"/>
    </location>
</feature>
<dbReference type="InterPro" id="IPR035919">
    <property type="entry name" value="EAL_sf"/>
</dbReference>
<dbReference type="SUPFAM" id="SSF55785">
    <property type="entry name" value="PYP-like sensor domain (PAS domain)"/>
    <property type="match status" value="1"/>
</dbReference>
<dbReference type="InterPro" id="IPR035965">
    <property type="entry name" value="PAS-like_dom_sf"/>
</dbReference>
<dbReference type="InterPro" id="IPR000160">
    <property type="entry name" value="GGDEF_dom"/>
</dbReference>
<dbReference type="Proteomes" id="UP001144280">
    <property type="component" value="Unassembled WGS sequence"/>
</dbReference>
<dbReference type="InterPro" id="IPR001610">
    <property type="entry name" value="PAC"/>
</dbReference>
<dbReference type="PANTHER" id="PTHR33121:SF23">
    <property type="entry name" value="CYCLIC DI-GMP PHOSPHODIESTERASE PDEB"/>
    <property type="match status" value="1"/>
</dbReference>
<evidence type="ECO:0000259" key="1">
    <source>
        <dbReference type="PROSITE" id="PS50113"/>
    </source>
</evidence>
<dbReference type="CDD" id="cd00130">
    <property type="entry name" value="PAS"/>
    <property type="match status" value="1"/>
</dbReference>
<dbReference type="InterPro" id="IPR013655">
    <property type="entry name" value="PAS_fold_3"/>
</dbReference>
<dbReference type="InterPro" id="IPR000014">
    <property type="entry name" value="PAS"/>
</dbReference>
<dbReference type="Gene3D" id="3.20.20.450">
    <property type="entry name" value="EAL domain"/>
    <property type="match status" value="1"/>
</dbReference>
<reference evidence="3" key="1">
    <citation type="submission" date="2022-12" db="EMBL/GenBank/DDBJ databases">
        <title>New Phytohabitans aurantiacus sp. RD004123 nov., an actinomycete isolated from soil.</title>
        <authorList>
            <person name="Triningsih D.W."/>
            <person name="Harunari E."/>
            <person name="Igarashi Y."/>
        </authorList>
    </citation>
    <scope>NUCLEOTIDE SEQUENCE</scope>
    <source>
        <strain evidence="3">RD004123</strain>
    </source>
</reference>
<dbReference type="EMBL" id="BSDI01000006">
    <property type="protein sequence ID" value="GLH96223.1"/>
    <property type="molecule type" value="Genomic_DNA"/>
</dbReference>
<name>A0ABQ5QNT0_9ACTN</name>
<dbReference type="PROSITE" id="PS50113">
    <property type="entry name" value="PAC"/>
    <property type="match status" value="1"/>
</dbReference>
<dbReference type="Pfam" id="PF08447">
    <property type="entry name" value="PAS_3"/>
    <property type="match status" value="1"/>
</dbReference>
<dbReference type="SUPFAM" id="SSF55073">
    <property type="entry name" value="Nucleotide cyclase"/>
    <property type="match status" value="1"/>
</dbReference>
<dbReference type="Gene3D" id="3.30.70.270">
    <property type="match status" value="1"/>
</dbReference>
<dbReference type="InterPro" id="IPR050706">
    <property type="entry name" value="Cyclic-di-GMP_PDE-like"/>
</dbReference>
<proteinExistence type="predicted"/>
<dbReference type="SMART" id="SM00267">
    <property type="entry name" value="GGDEF"/>
    <property type="match status" value="1"/>
</dbReference>
<sequence length="626" mass="67679">MTMDLDDILALAADPTPTSFESARARRAADQVLRRYADATAAGLDVVGDVDPSDPLTTVADEVTRIVRAAQLAKLGSVTWLADTGELTWSDEMSLILGRPPGAVRPSIDALFAAVHPADAIQAHRDAVRAWVRGSVTETTCRVIRHDGTTRYVHALIELVAGEGHRPYGIVATVEDVTELELARQERDRLARRRQTVRAEPPHADPVTGLLTRVRFTDEVERALRAGTGALLVVATEMVGPAEAGGSSPEAGLSAAVAAFVMQVAKRGDLCGVVGYGELGVLMHDTPLRAATARARAIVEALRGQSFVAGRHRLRVNAWGGLVRYRANDGASSFDLIIDAESAWRRAKETGESLHAWSQPAPADERAETCRTRVRAAVAGNGFTLYTQPILDLRLNQITRQEILLRPLNDAGEPVSPSPFLDIAERVDEMPVIDRWVLDRTLELIAQGPPTSHYQVNLNARSLDDPDLLGHVCDLIDQYGVDPRQITFEITETAIIGSRMQALTFANGVRELGCQLALDDFGTGYSSFSYLRSFPIDLVKIDGEFIVDLRNSPAAQAMVVSLVQMCRALGILTAAEYVKDGATIDLLRGYGVDFVQGEAVGMPRPIAGAPRSAEQSIVLELAVRGL</sequence>
<dbReference type="Gene3D" id="3.30.450.20">
    <property type="entry name" value="PAS domain"/>
    <property type="match status" value="1"/>
</dbReference>
<organism evidence="3 4">
    <name type="scientific">Phytohabitans aurantiacus</name>
    <dbReference type="NCBI Taxonomy" id="3016789"/>
    <lineage>
        <taxon>Bacteria</taxon>
        <taxon>Bacillati</taxon>
        <taxon>Actinomycetota</taxon>
        <taxon>Actinomycetes</taxon>
        <taxon>Micromonosporales</taxon>
        <taxon>Micromonosporaceae</taxon>
    </lineage>
</organism>
<evidence type="ECO:0000259" key="2">
    <source>
        <dbReference type="PROSITE" id="PS50883"/>
    </source>
</evidence>
<dbReference type="InterPro" id="IPR000700">
    <property type="entry name" value="PAS-assoc_C"/>
</dbReference>
<dbReference type="InterPro" id="IPR029787">
    <property type="entry name" value="Nucleotide_cyclase"/>
</dbReference>
<comment type="caution">
    <text evidence="3">The sequence shown here is derived from an EMBL/GenBank/DDBJ whole genome shotgun (WGS) entry which is preliminary data.</text>
</comment>
<dbReference type="SMART" id="SM00086">
    <property type="entry name" value="PAC"/>
    <property type="match status" value="1"/>
</dbReference>
<evidence type="ECO:0000313" key="4">
    <source>
        <dbReference type="Proteomes" id="UP001144280"/>
    </source>
</evidence>
<feature type="domain" description="PAC" evidence="1">
    <location>
        <begin position="137"/>
        <end position="189"/>
    </location>
</feature>
<dbReference type="PROSITE" id="PS50883">
    <property type="entry name" value="EAL"/>
    <property type="match status" value="1"/>
</dbReference>
<dbReference type="Pfam" id="PF00563">
    <property type="entry name" value="EAL"/>
    <property type="match status" value="1"/>
</dbReference>
<evidence type="ECO:0008006" key="5">
    <source>
        <dbReference type="Google" id="ProtNLM"/>
    </source>
</evidence>
<gene>
    <name evidence="3" type="ORF">Pa4123_14960</name>
</gene>
<dbReference type="CDD" id="cd01948">
    <property type="entry name" value="EAL"/>
    <property type="match status" value="1"/>
</dbReference>
<dbReference type="SMART" id="SM00052">
    <property type="entry name" value="EAL"/>
    <property type="match status" value="1"/>
</dbReference>
<dbReference type="InterPro" id="IPR043128">
    <property type="entry name" value="Rev_trsase/Diguanyl_cyclase"/>
</dbReference>